<comment type="caution">
    <text evidence="2">The sequence shown here is derived from an EMBL/GenBank/DDBJ whole genome shotgun (WGS) entry which is preliminary data.</text>
</comment>
<reference evidence="3" key="1">
    <citation type="journal article" date="2020" name="Sci. Rep.">
        <title>Chromosome-scale genome assembly for the duckweed Spirodela intermedia, integrating cytogenetic maps, PacBio and Oxford Nanopore libraries.</title>
        <authorList>
            <person name="Hoang P.T.N."/>
            <person name="Fiebig A."/>
            <person name="Novak P."/>
            <person name="Macas J."/>
            <person name="Cao H.X."/>
            <person name="Stepanenko A."/>
            <person name="Chen G."/>
            <person name="Borisjuk N."/>
            <person name="Scholz U."/>
            <person name="Schubert I."/>
        </authorList>
    </citation>
    <scope>NUCLEOTIDE SEQUENCE [LARGE SCALE GENOMIC DNA]</scope>
</reference>
<gene>
    <name evidence="2" type="ORF">SI7747_UN021626</name>
</gene>
<evidence type="ECO:0000313" key="2">
    <source>
        <dbReference type="EMBL" id="CAA6675284.1"/>
    </source>
</evidence>
<sequence>MIFRRKISRPSRCGSNPSIWRRGQRQHGRGSSSSLPKRQRGHGCFCPST</sequence>
<evidence type="ECO:0000313" key="3">
    <source>
        <dbReference type="Proteomes" id="UP001189122"/>
    </source>
</evidence>
<dbReference type="EMBL" id="CACRZD030000268">
    <property type="protein sequence ID" value="CAA6675284.1"/>
    <property type="molecule type" value="Genomic_DNA"/>
</dbReference>
<protein>
    <submittedName>
        <fullName evidence="2">Uncharacterized protein</fullName>
    </submittedName>
</protein>
<organism evidence="2 3">
    <name type="scientific">Spirodela intermedia</name>
    <name type="common">Intermediate duckweed</name>
    <dbReference type="NCBI Taxonomy" id="51605"/>
    <lineage>
        <taxon>Eukaryota</taxon>
        <taxon>Viridiplantae</taxon>
        <taxon>Streptophyta</taxon>
        <taxon>Embryophyta</taxon>
        <taxon>Tracheophyta</taxon>
        <taxon>Spermatophyta</taxon>
        <taxon>Magnoliopsida</taxon>
        <taxon>Liliopsida</taxon>
        <taxon>Araceae</taxon>
        <taxon>Lemnoideae</taxon>
        <taxon>Spirodela</taxon>
    </lineage>
</organism>
<dbReference type="Proteomes" id="UP001189122">
    <property type="component" value="Unassembled WGS sequence"/>
</dbReference>
<evidence type="ECO:0000256" key="1">
    <source>
        <dbReference type="SAM" id="MobiDB-lite"/>
    </source>
</evidence>
<accession>A0ABN7EBR1</accession>
<keyword evidence="3" id="KW-1185">Reference proteome</keyword>
<proteinExistence type="predicted"/>
<feature type="region of interest" description="Disordered" evidence="1">
    <location>
        <begin position="1"/>
        <end position="49"/>
    </location>
</feature>
<name>A0ABN7EBR1_SPIIN</name>